<dbReference type="Proteomes" id="UP001243846">
    <property type="component" value="Unassembled WGS sequence"/>
</dbReference>
<organism evidence="2 3">
    <name type="scientific">Paracoccus cavernae</name>
    <dbReference type="NCBI Taxonomy" id="1571207"/>
    <lineage>
        <taxon>Bacteria</taxon>
        <taxon>Pseudomonadati</taxon>
        <taxon>Pseudomonadota</taxon>
        <taxon>Alphaproteobacteria</taxon>
        <taxon>Rhodobacterales</taxon>
        <taxon>Paracoccaceae</taxon>
        <taxon>Paracoccus</taxon>
    </lineage>
</organism>
<name>A0ABT8D814_9RHOB</name>
<evidence type="ECO:0000259" key="1">
    <source>
        <dbReference type="PROSITE" id="PS51186"/>
    </source>
</evidence>
<dbReference type="PROSITE" id="PS51186">
    <property type="entry name" value="GNAT"/>
    <property type="match status" value="1"/>
</dbReference>
<protein>
    <submittedName>
        <fullName evidence="2">GNAT family N-acetyltransferase</fullName>
    </submittedName>
</protein>
<feature type="domain" description="N-acetyltransferase" evidence="1">
    <location>
        <begin position="1"/>
        <end position="83"/>
    </location>
</feature>
<dbReference type="SUPFAM" id="SSF55729">
    <property type="entry name" value="Acyl-CoA N-acyltransferases (Nat)"/>
    <property type="match status" value="1"/>
</dbReference>
<reference evidence="3" key="1">
    <citation type="journal article" date="2019" name="Int. J. Syst. Evol. Microbiol.">
        <title>The Global Catalogue of Microorganisms (GCM) 10K type strain sequencing project: providing services to taxonomists for standard genome sequencing and annotation.</title>
        <authorList>
            <consortium name="The Broad Institute Genomics Platform"/>
            <consortium name="The Broad Institute Genome Sequencing Center for Infectious Disease"/>
            <person name="Wu L."/>
            <person name="Ma J."/>
        </authorList>
    </citation>
    <scope>NUCLEOTIDE SEQUENCE [LARGE SCALE GENOMIC DNA]</scope>
    <source>
        <strain evidence="3">CECT 8482</strain>
    </source>
</reference>
<keyword evidence="3" id="KW-1185">Reference proteome</keyword>
<accession>A0ABT8D814</accession>
<gene>
    <name evidence="2" type="ORF">QWZ10_10065</name>
</gene>
<comment type="caution">
    <text evidence="2">The sequence shown here is derived from an EMBL/GenBank/DDBJ whole genome shotgun (WGS) entry which is preliminary data.</text>
</comment>
<sequence length="92" mass="9923">MIAAPEVGFWVGSPYRRKGVALRAGTLALSRYFASGAEVAYARTQLSNSAMRATLERLGFKLEGASGTVDPEQDGLLLLHRLEAADFAARRP</sequence>
<dbReference type="EMBL" id="JAUFRC010000001">
    <property type="protein sequence ID" value="MDN3712058.1"/>
    <property type="molecule type" value="Genomic_DNA"/>
</dbReference>
<dbReference type="InterPro" id="IPR000182">
    <property type="entry name" value="GNAT_dom"/>
</dbReference>
<proteinExistence type="predicted"/>
<evidence type="ECO:0000313" key="2">
    <source>
        <dbReference type="EMBL" id="MDN3712058.1"/>
    </source>
</evidence>
<dbReference type="InterPro" id="IPR016181">
    <property type="entry name" value="Acyl_CoA_acyltransferase"/>
</dbReference>
<evidence type="ECO:0000313" key="3">
    <source>
        <dbReference type="Proteomes" id="UP001243846"/>
    </source>
</evidence>
<dbReference type="Pfam" id="PF13302">
    <property type="entry name" value="Acetyltransf_3"/>
    <property type="match status" value="1"/>
</dbReference>
<dbReference type="Gene3D" id="3.40.630.30">
    <property type="match status" value="1"/>
</dbReference>